<dbReference type="GO" id="GO:0046872">
    <property type="term" value="F:metal ion binding"/>
    <property type="evidence" value="ECO:0007669"/>
    <property type="project" value="UniProtKB-KW"/>
</dbReference>
<dbReference type="EMBL" id="SACO01000024">
    <property type="protein sequence ID" value="RVU02238.1"/>
    <property type="molecule type" value="Genomic_DNA"/>
</dbReference>
<evidence type="ECO:0000256" key="1">
    <source>
        <dbReference type="ARBA" id="ARBA00008635"/>
    </source>
</evidence>
<gene>
    <name evidence="4" type="ORF">EOE18_17640</name>
</gene>
<dbReference type="Pfam" id="PF05163">
    <property type="entry name" value="DinB"/>
    <property type="match status" value="1"/>
</dbReference>
<accession>A0A3S2VPE6</accession>
<sequence>MLETYLAYGQWANRLMFEGLARVPQAVLVAPQKVVFGSILQTAHHALAMSEVWRAHLTSGAHPYTSRNPDTCPPLAEIAARQSEIDFWYRAYALALDWDSLRESVPFTFIDGGEGEMRRDQILLHVVNHATYHRGHIVAMLNASGYSLPSSDLPVFLSVTDREND</sequence>
<protein>
    <submittedName>
        <fullName evidence="4">Damage-inducible protein DinB</fullName>
    </submittedName>
</protein>
<keyword evidence="2 3" id="KW-0479">Metal-binding</keyword>
<feature type="binding site" evidence="3">
    <location>
        <position position="133"/>
    </location>
    <ligand>
        <name>a divalent metal cation</name>
        <dbReference type="ChEBI" id="CHEBI:60240"/>
    </ligand>
</feature>
<evidence type="ECO:0000313" key="4">
    <source>
        <dbReference type="EMBL" id="RVU02238.1"/>
    </source>
</evidence>
<dbReference type="InterPro" id="IPR007837">
    <property type="entry name" value="DinB"/>
</dbReference>
<dbReference type="AlphaFoldDB" id="A0A3S2VPE6"/>
<dbReference type="Proteomes" id="UP000282837">
    <property type="component" value="Unassembled WGS sequence"/>
</dbReference>
<feature type="binding site" evidence="3">
    <location>
        <position position="129"/>
    </location>
    <ligand>
        <name>a divalent metal cation</name>
        <dbReference type="ChEBI" id="CHEBI:60240"/>
    </ligand>
</feature>
<dbReference type="RefSeq" id="WP_127711976.1">
    <property type="nucleotide sequence ID" value="NZ_SACO01000024.1"/>
</dbReference>
<dbReference type="PANTHER" id="PTHR37302:SF1">
    <property type="entry name" value="PROTEIN DINB"/>
    <property type="match status" value="1"/>
</dbReference>
<dbReference type="Gene3D" id="1.20.120.450">
    <property type="entry name" value="dinb family like domain"/>
    <property type="match status" value="1"/>
</dbReference>
<keyword evidence="5" id="KW-1185">Reference proteome</keyword>
<organism evidence="4 5">
    <name type="scientific">Novosphingobium umbonatum</name>
    <dbReference type="NCBI Taxonomy" id="1908524"/>
    <lineage>
        <taxon>Bacteria</taxon>
        <taxon>Pseudomonadati</taxon>
        <taxon>Pseudomonadota</taxon>
        <taxon>Alphaproteobacteria</taxon>
        <taxon>Sphingomonadales</taxon>
        <taxon>Sphingomonadaceae</taxon>
        <taxon>Novosphingobium</taxon>
    </lineage>
</organism>
<comment type="similarity">
    <text evidence="1">Belongs to the DinB family.</text>
</comment>
<dbReference type="SUPFAM" id="SSF109854">
    <property type="entry name" value="DinB/YfiT-like putative metalloenzymes"/>
    <property type="match status" value="1"/>
</dbReference>
<evidence type="ECO:0000256" key="2">
    <source>
        <dbReference type="ARBA" id="ARBA00022723"/>
    </source>
</evidence>
<comment type="caution">
    <text evidence="4">The sequence shown here is derived from an EMBL/GenBank/DDBJ whole genome shotgun (WGS) entry which is preliminary data.</text>
</comment>
<dbReference type="InterPro" id="IPR034660">
    <property type="entry name" value="DinB/YfiT-like"/>
</dbReference>
<name>A0A3S2VPE6_9SPHN</name>
<proteinExistence type="inferred from homology"/>
<reference evidence="4 5" key="1">
    <citation type="submission" date="2019-01" db="EMBL/GenBank/DDBJ databases">
        <authorList>
            <person name="Chen W.-M."/>
        </authorList>
    </citation>
    <scope>NUCLEOTIDE SEQUENCE [LARGE SCALE GENOMIC DNA]</scope>
    <source>
        <strain evidence="4 5">FSY-9</strain>
    </source>
</reference>
<feature type="binding site" evidence="3">
    <location>
        <position position="45"/>
    </location>
    <ligand>
        <name>a divalent metal cation</name>
        <dbReference type="ChEBI" id="CHEBI:60240"/>
    </ligand>
</feature>
<evidence type="ECO:0000313" key="5">
    <source>
        <dbReference type="Proteomes" id="UP000282837"/>
    </source>
</evidence>
<evidence type="ECO:0000256" key="3">
    <source>
        <dbReference type="PIRSR" id="PIRSR607837-1"/>
    </source>
</evidence>
<dbReference type="OrthoDB" id="9807509at2"/>
<dbReference type="PANTHER" id="PTHR37302">
    <property type="entry name" value="SLR1116 PROTEIN"/>
    <property type="match status" value="1"/>
</dbReference>